<organism evidence="1 2">
    <name type="scientific">Nelumbo nucifera</name>
    <name type="common">Sacred lotus</name>
    <dbReference type="NCBI Taxonomy" id="4432"/>
    <lineage>
        <taxon>Eukaryota</taxon>
        <taxon>Viridiplantae</taxon>
        <taxon>Streptophyta</taxon>
        <taxon>Embryophyta</taxon>
        <taxon>Tracheophyta</taxon>
        <taxon>Spermatophyta</taxon>
        <taxon>Magnoliopsida</taxon>
        <taxon>Proteales</taxon>
        <taxon>Nelumbonaceae</taxon>
        <taxon>Nelumbo</taxon>
    </lineage>
</organism>
<proteinExistence type="predicted"/>
<protein>
    <submittedName>
        <fullName evidence="1">Uncharacterized protein</fullName>
    </submittedName>
</protein>
<dbReference type="AlphaFoldDB" id="A0A822ZR03"/>
<accession>A0A822ZR03</accession>
<keyword evidence="2" id="KW-1185">Reference proteome</keyword>
<evidence type="ECO:0000313" key="2">
    <source>
        <dbReference type="Proteomes" id="UP000607653"/>
    </source>
</evidence>
<evidence type="ECO:0000313" key="1">
    <source>
        <dbReference type="EMBL" id="DAD45941.1"/>
    </source>
</evidence>
<gene>
    <name evidence="1" type="ORF">HUJ06_004171</name>
</gene>
<sequence length="58" mass="6516">MTSELRSLAIGDKLIEKLRGMGVNKDCLQLDNLIPPVTQINPRDVISVEDVRKLLRLS</sequence>
<name>A0A822ZR03_NELNU</name>
<dbReference type="EMBL" id="DUZY01000007">
    <property type="protein sequence ID" value="DAD45941.1"/>
    <property type="molecule type" value="Genomic_DNA"/>
</dbReference>
<comment type="caution">
    <text evidence="1">The sequence shown here is derived from an EMBL/GenBank/DDBJ whole genome shotgun (WGS) entry which is preliminary data.</text>
</comment>
<dbReference type="Proteomes" id="UP000607653">
    <property type="component" value="Unassembled WGS sequence"/>
</dbReference>
<reference evidence="1 2" key="1">
    <citation type="journal article" date="2020" name="Mol. Biol. Evol.">
        <title>Distinct Expression and Methylation Patterns for Genes with Different Fates following a Single Whole-Genome Duplication in Flowering Plants.</title>
        <authorList>
            <person name="Shi T."/>
            <person name="Rahmani R.S."/>
            <person name="Gugger P.F."/>
            <person name="Wang M."/>
            <person name="Li H."/>
            <person name="Zhang Y."/>
            <person name="Li Z."/>
            <person name="Wang Q."/>
            <person name="Van de Peer Y."/>
            <person name="Marchal K."/>
            <person name="Chen J."/>
        </authorList>
    </citation>
    <scope>NUCLEOTIDE SEQUENCE [LARGE SCALE GENOMIC DNA]</scope>
    <source>
        <tissue evidence="1">Leaf</tissue>
    </source>
</reference>